<keyword evidence="2" id="KW-1185">Reference proteome</keyword>
<comment type="caution">
    <text evidence="1">The sequence shown here is derived from an EMBL/GenBank/DDBJ whole genome shotgun (WGS) entry which is preliminary data.</text>
</comment>
<dbReference type="EMBL" id="JAMTCP010000005">
    <property type="protein sequence ID" value="MCP2257768.1"/>
    <property type="molecule type" value="Genomic_DNA"/>
</dbReference>
<sequence length="235" mass="26133">MVIPTEAEAGLVRDLATRTWLRGDTLLATAGCCEIENERFRVRGLDARGIERSVGGRMVEGFMDAFMDDNTPVRSVAVHGEHPRCLAVGCYRAVSEKNAWLVVTSHRVAVLRLRDLQGDSGDVMKEFSDSVRNPESVRGVQGLRKLGKFLKDVAVESVREVRRPPLTERPQDAALVSEFEISRADLVRIERWKPTLIPNFSMGPRHLQLHFRDGSWARVQTDVAGAIAMAGPETS</sequence>
<name>A0ABT1HQI6_STRSD</name>
<evidence type="ECO:0000313" key="1">
    <source>
        <dbReference type="EMBL" id="MCP2257768.1"/>
    </source>
</evidence>
<reference evidence="1 2" key="1">
    <citation type="submission" date="2022-06" db="EMBL/GenBank/DDBJ databases">
        <title>Genomic Encyclopedia of Archaeal and Bacterial Type Strains, Phase II (KMG-II): from individual species to whole genera.</title>
        <authorList>
            <person name="Goeker M."/>
        </authorList>
    </citation>
    <scope>NUCLEOTIDE SEQUENCE [LARGE SCALE GENOMIC DNA]</scope>
    <source>
        <strain evidence="1 2">DSM 40477</strain>
    </source>
</reference>
<dbReference type="RefSeq" id="WP_253668714.1">
    <property type="nucleotide sequence ID" value="NZ_JAMTCP010000005.1"/>
</dbReference>
<gene>
    <name evidence="1" type="ORF">LX15_001454</name>
</gene>
<accession>A0ABT1HQI6</accession>
<evidence type="ECO:0000313" key="2">
    <source>
        <dbReference type="Proteomes" id="UP001205311"/>
    </source>
</evidence>
<proteinExistence type="predicted"/>
<dbReference type="Proteomes" id="UP001205311">
    <property type="component" value="Unassembled WGS sequence"/>
</dbReference>
<protein>
    <submittedName>
        <fullName evidence="1">Uncharacterized protein</fullName>
    </submittedName>
</protein>
<organism evidence="1 2">
    <name type="scientific">Streptoalloteichus tenebrarius (strain ATCC 17920 / DSM 40477 / JCM 4838 / CBS 697.72 / NBRC 16177 / NCIMB 11028 / NRRL B-12390 / A12253. 1 / ISP 5477)</name>
    <name type="common">Streptomyces tenebrarius</name>
    <dbReference type="NCBI Taxonomy" id="1933"/>
    <lineage>
        <taxon>Bacteria</taxon>
        <taxon>Bacillati</taxon>
        <taxon>Actinomycetota</taxon>
        <taxon>Actinomycetes</taxon>
        <taxon>Pseudonocardiales</taxon>
        <taxon>Pseudonocardiaceae</taxon>
        <taxon>Streptoalloteichus</taxon>
    </lineage>
</organism>